<proteinExistence type="predicted"/>
<dbReference type="RefSeq" id="WP_182458760.1">
    <property type="nucleotide sequence ID" value="NZ_CP059732.1"/>
</dbReference>
<reference evidence="1 2" key="1">
    <citation type="submission" date="2020-07" db="EMBL/GenBank/DDBJ databases">
        <title>Spirosoma foliorum sp. nov., isolated from the leaves on the Nejang mountain Korea, Republic of.</title>
        <authorList>
            <person name="Ho H."/>
            <person name="Lee Y.-J."/>
            <person name="Nurcahyanto D.-A."/>
            <person name="Kim S.-G."/>
        </authorList>
    </citation>
    <scope>NUCLEOTIDE SEQUENCE [LARGE SCALE GENOMIC DNA]</scope>
    <source>
        <strain evidence="1 2">PL0136</strain>
    </source>
</reference>
<evidence type="ECO:0000313" key="1">
    <source>
        <dbReference type="EMBL" id="QMW01478.1"/>
    </source>
</evidence>
<organism evidence="1 2">
    <name type="scientific">Spirosoma foliorum</name>
    <dbReference type="NCBI Taxonomy" id="2710596"/>
    <lineage>
        <taxon>Bacteria</taxon>
        <taxon>Pseudomonadati</taxon>
        <taxon>Bacteroidota</taxon>
        <taxon>Cytophagia</taxon>
        <taxon>Cytophagales</taxon>
        <taxon>Cytophagaceae</taxon>
        <taxon>Spirosoma</taxon>
    </lineage>
</organism>
<dbReference type="Proteomes" id="UP000515369">
    <property type="component" value="Chromosome"/>
</dbReference>
<dbReference type="EMBL" id="CP059732">
    <property type="protein sequence ID" value="QMW01478.1"/>
    <property type="molecule type" value="Genomic_DNA"/>
</dbReference>
<sequence length="68" mass="7563">MMTTPTETTSKRPTHSVYILKPRADCSESDWIKVGSGWDHGDKDGLNLSLTVLGQNIPVIIRRNKPKA</sequence>
<accession>A0A7G5GRI6</accession>
<dbReference type="KEGG" id="sfol:H3H32_26480"/>
<keyword evidence="2" id="KW-1185">Reference proteome</keyword>
<gene>
    <name evidence="1" type="ORF">H3H32_26480</name>
</gene>
<protein>
    <submittedName>
        <fullName evidence="1">Uncharacterized protein</fullName>
    </submittedName>
</protein>
<evidence type="ECO:0000313" key="2">
    <source>
        <dbReference type="Proteomes" id="UP000515369"/>
    </source>
</evidence>
<name>A0A7G5GRI6_9BACT</name>
<dbReference type="AlphaFoldDB" id="A0A7G5GRI6"/>